<dbReference type="EMBL" id="HBEM01026666">
    <property type="protein sequence ID" value="CAD8459182.1"/>
    <property type="molecule type" value="Transcribed_RNA"/>
</dbReference>
<protein>
    <submittedName>
        <fullName evidence="6">Uncharacterized protein</fullName>
    </submittedName>
</protein>
<dbReference type="InterPro" id="IPR002781">
    <property type="entry name" value="TM_pro_TauE-like"/>
</dbReference>
<dbReference type="GO" id="GO:0016020">
    <property type="term" value="C:membrane"/>
    <property type="evidence" value="ECO:0007669"/>
    <property type="project" value="UniProtKB-SubCell"/>
</dbReference>
<feature type="transmembrane region" description="Helical" evidence="5">
    <location>
        <begin position="409"/>
        <end position="427"/>
    </location>
</feature>
<dbReference type="GO" id="GO:0031464">
    <property type="term" value="C:Cul4A-RING E3 ubiquitin ligase complex"/>
    <property type="evidence" value="ECO:0007669"/>
    <property type="project" value="TreeGrafter"/>
</dbReference>
<feature type="transmembrane region" description="Helical" evidence="5">
    <location>
        <begin position="384"/>
        <end position="402"/>
    </location>
</feature>
<feature type="transmembrane region" description="Helical" evidence="5">
    <location>
        <begin position="341"/>
        <end position="364"/>
    </location>
</feature>
<evidence type="ECO:0000256" key="2">
    <source>
        <dbReference type="ARBA" id="ARBA00022692"/>
    </source>
</evidence>
<name>A0A7S0H168_9EUKA</name>
<dbReference type="PANTHER" id="PTHR14255">
    <property type="entry name" value="CEREBLON"/>
    <property type="match status" value="1"/>
</dbReference>
<evidence type="ECO:0000256" key="1">
    <source>
        <dbReference type="ARBA" id="ARBA00004141"/>
    </source>
</evidence>
<keyword evidence="2 5" id="KW-0812">Transmembrane</keyword>
<evidence type="ECO:0000256" key="5">
    <source>
        <dbReference type="SAM" id="Phobius"/>
    </source>
</evidence>
<evidence type="ECO:0000313" key="6">
    <source>
        <dbReference type="EMBL" id="CAD8459182.1"/>
    </source>
</evidence>
<evidence type="ECO:0000256" key="3">
    <source>
        <dbReference type="ARBA" id="ARBA00022989"/>
    </source>
</evidence>
<dbReference type="GO" id="GO:0016567">
    <property type="term" value="P:protein ubiquitination"/>
    <property type="evidence" value="ECO:0007669"/>
    <property type="project" value="TreeGrafter"/>
</dbReference>
<dbReference type="Pfam" id="PF01925">
    <property type="entry name" value="TauE"/>
    <property type="match status" value="2"/>
</dbReference>
<keyword evidence="4 5" id="KW-0472">Membrane</keyword>
<feature type="transmembrane region" description="Helical" evidence="5">
    <location>
        <begin position="21"/>
        <end position="50"/>
    </location>
</feature>
<dbReference type="AlphaFoldDB" id="A0A7S0H168"/>
<accession>A0A7S0H168</accession>
<dbReference type="PANTHER" id="PTHR14255:SF3">
    <property type="entry name" value="SULFITE EXPORTER TAUE_SAFE FAMILY PROTEIN 5-RELATED"/>
    <property type="match status" value="1"/>
</dbReference>
<evidence type="ECO:0000256" key="4">
    <source>
        <dbReference type="ARBA" id="ARBA00023136"/>
    </source>
</evidence>
<reference evidence="6" key="1">
    <citation type="submission" date="2021-01" db="EMBL/GenBank/DDBJ databases">
        <authorList>
            <person name="Corre E."/>
            <person name="Pelletier E."/>
            <person name="Niang G."/>
            <person name="Scheremetjew M."/>
            <person name="Finn R."/>
            <person name="Kale V."/>
            <person name="Holt S."/>
            <person name="Cochrane G."/>
            <person name="Meng A."/>
            <person name="Brown T."/>
            <person name="Cohen L."/>
        </authorList>
    </citation>
    <scope>NUCLEOTIDE SEQUENCE</scope>
    <source>
        <strain evidence="6">CCMP2058</strain>
    </source>
</reference>
<feature type="transmembrane region" description="Helical" evidence="5">
    <location>
        <begin position="290"/>
        <end position="310"/>
    </location>
</feature>
<keyword evidence="3 5" id="KW-1133">Transmembrane helix</keyword>
<feature type="transmembrane region" description="Helical" evidence="5">
    <location>
        <begin position="439"/>
        <end position="460"/>
    </location>
</feature>
<comment type="subcellular location">
    <subcellularLocation>
        <location evidence="1">Membrane</location>
        <topology evidence="1">Multi-pass membrane protein</topology>
    </subcellularLocation>
</comment>
<feature type="transmembrane region" description="Helical" evidence="5">
    <location>
        <begin position="93"/>
        <end position="114"/>
    </location>
</feature>
<feature type="transmembrane region" description="Helical" evidence="5">
    <location>
        <begin position="120"/>
        <end position="138"/>
    </location>
</feature>
<organism evidence="6">
    <name type="scientific">Amorphochlora amoebiformis</name>
    <dbReference type="NCBI Taxonomy" id="1561963"/>
    <lineage>
        <taxon>Eukaryota</taxon>
        <taxon>Sar</taxon>
        <taxon>Rhizaria</taxon>
        <taxon>Cercozoa</taxon>
        <taxon>Chlorarachniophyceae</taxon>
        <taxon>Amorphochlora</taxon>
    </lineage>
</organism>
<feature type="transmembrane region" description="Helical" evidence="5">
    <location>
        <begin position="62"/>
        <end position="81"/>
    </location>
</feature>
<proteinExistence type="predicted"/>
<feature type="transmembrane region" description="Helical" evidence="5">
    <location>
        <begin position="258"/>
        <end position="278"/>
    </location>
</feature>
<gene>
    <name evidence="6" type="ORF">LAMO00422_LOCUS18135</name>
</gene>
<sequence length="473" mass="50487">MLAVVSFFAARLAAHHLSQKAYLTVGLAFLTVFISSGAGVGGGGILVPLYTLLLGAGRDAVPLSNATIFGASVINVILYGIERNPYSSKPLVAWDLILAMEPMTILGALVGSLLNKIAPTWFTSICLTLVLVATTFRMTRKAVKFYALETKEEERQAKMRQKSYGSFGELHKSASGERMGGWVEEKDTTDAPPALTRRASALSLTDATTFSPDIRLDEIIRESTDDITRPPANSSASVPSPLEKLLEWESRAFPVERILGVGAIFAVVIGLTIAKGGPKWSPFGVQCGSVAYWILSACVIPVVLIAFFIVRHHLMSIHKEKEMLYYRPVKGDVQWTARNTLIYPAICAFAGIFAGLFGIGGGIVKGPLMIEMGVLPEVAVATSSTMIFFTTGAATASFLVLGTLPKARAMAFFSIGLAAGLMGQLVMTRVIRSLARPSILIFAISGIIGLSAILMTWASIGAIMAGHGAHDIC</sequence>